<dbReference type="Proteomes" id="UP000005837">
    <property type="component" value="Unassembled WGS sequence"/>
</dbReference>
<dbReference type="HOGENOM" id="CLU_3250814_0_0_4"/>
<evidence type="ECO:0000313" key="1">
    <source>
        <dbReference type="EMBL" id="EEG23328.1"/>
    </source>
</evidence>
<sequence>MWIIADEAGKFMVGNGKGYLKLLLGCSTDFSGSLLSQTKQAT</sequence>
<organism evidence="1 2">
    <name type="scientific">Eikenella corrodens ATCC 23834</name>
    <dbReference type="NCBI Taxonomy" id="546274"/>
    <lineage>
        <taxon>Bacteria</taxon>
        <taxon>Pseudomonadati</taxon>
        <taxon>Pseudomonadota</taxon>
        <taxon>Betaproteobacteria</taxon>
        <taxon>Neisseriales</taxon>
        <taxon>Neisseriaceae</taxon>
        <taxon>Eikenella</taxon>
    </lineage>
</organism>
<protein>
    <submittedName>
        <fullName evidence="1">Uncharacterized protein</fullName>
    </submittedName>
</protein>
<accession>C0DXE4</accession>
<proteinExistence type="predicted"/>
<gene>
    <name evidence="1" type="ORF">EIKCOROL_02050</name>
</gene>
<reference evidence="1 2" key="1">
    <citation type="submission" date="2009-01" db="EMBL/GenBank/DDBJ databases">
        <authorList>
            <person name="Fulton L."/>
            <person name="Clifton S."/>
            <person name="Chinwalla A.T."/>
            <person name="Mitreva M."/>
            <person name="Sodergren E."/>
            <person name="Weinstock G."/>
            <person name="Clifton S."/>
            <person name="Dooling D.J."/>
            <person name="Fulton B."/>
            <person name="Minx P."/>
            <person name="Pepin K.H."/>
            <person name="Johnson M."/>
            <person name="Bhonagiri V."/>
            <person name="Nash W.E."/>
            <person name="Mardis E.R."/>
            <person name="Wilson R.K."/>
        </authorList>
    </citation>
    <scope>NUCLEOTIDE SEQUENCE [LARGE SCALE GENOMIC DNA]</scope>
    <source>
        <strain evidence="1 2">ATCC 23834</strain>
    </source>
</reference>
<evidence type="ECO:0000313" key="2">
    <source>
        <dbReference type="Proteomes" id="UP000005837"/>
    </source>
</evidence>
<dbReference type="EMBL" id="ACEA01000043">
    <property type="protein sequence ID" value="EEG23328.1"/>
    <property type="molecule type" value="Genomic_DNA"/>
</dbReference>
<comment type="caution">
    <text evidence="1">The sequence shown here is derived from an EMBL/GenBank/DDBJ whole genome shotgun (WGS) entry which is preliminary data.</text>
</comment>
<name>C0DXE4_EIKCO</name>
<dbReference type="AlphaFoldDB" id="C0DXE4"/>